<dbReference type="EMBL" id="JAFIMR010000029">
    <property type="protein sequence ID" value="KAI1861567.1"/>
    <property type="molecule type" value="Genomic_DNA"/>
</dbReference>
<dbReference type="InterPro" id="IPR050091">
    <property type="entry name" value="PKS_NRPS_Biosynth_Enz"/>
</dbReference>
<dbReference type="GO" id="GO:0008168">
    <property type="term" value="F:methyltransferase activity"/>
    <property type="evidence" value="ECO:0007669"/>
    <property type="project" value="UniProtKB-KW"/>
</dbReference>
<dbReference type="InterPro" id="IPR057326">
    <property type="entry name" value="KR_dom"/>
</dbReference>
<dbReference type="Pfam" id="PF00698">
    <property type="entry name" value="Acyl_transf_1"/>
    <property type="match status" value="1"/>
</dbReference>
<keyword evidence="7" id="KW-0560">Oxidoreductase</keyword>
<feature type="region of interest" description="C-terminal hotdog fold" evidence="10">
    <location>
        <begin position="1115"/>
        <end position="1277"/>
    </location>
</feature>
<dbReference type="GO" id="GO:0004312">
    <property type="term" value="F:fatty acid synthase activity"/>
    <property type="evidence" value="ECO:0007669"/>
    <property type="project" value="TreeGrafter"/>
</dbReference>
<dbReference type="Gene3D" id="1.10.1200.10">
    <property type="entry name" value="ACP-like"/>
    <property type="match status" value="2"/>
</dbReference>
<dbReference type="PANTHER" id="PTHR43775:SF20">
    <property type="entry name" value="HYBRID PKS-NRPS SYNTHETASE APDA"/>
    <property type="match status" value="1"/>
</dbReference>
<dbReference type="SMART" id="SM00827">
    <property type="entry name" value="PKS_AT"/>
    <property type="match status" value="1"/>
</dbReference>
<evidence type="ECO:0000313" key="16">
    <source>
        <dbReference type="Proteomes" id="UP000829685"/>
    </source>
</evidence>
<keyword evidence="2" id="KW-0597">Phosphoprotein</keyword>
<dbReference type="GO" id="GO:0044550">
    <property type="term" value="P:secondary metabolite biosynthetic process"/>
    <property type="evidence" value="ECO:0007669"/>
    <property type="project" value="UniProtKB-ARBA"/>
</dbReference>
<dbReference type="Pfam" id="PF08659">
    <property type="entry name" value="KR"/>
    <property type="match status" value="1"/>
</dbReference>
<keyword evidence="8" id="KW-0511">Multifunctional enzyme</keyword>
<dbReference type="InterPro" id="IPR020841">
    <property type="entry name" value="PKS_Beta-ketoAc_synthase_dom"/>
</dbReference>
<gene>
    <name evidence="15" type="ORF">JX265_009534</name>
</gene>
<dbReference type="PROSITE" id="PS00455">
    <property type="entry name" value="AMP_BINDING"/>
    <property type="match status" value="1"/>
</dbReference>
<dbReference type="PROSITE" id="PS50075">
    <property type="entry name" value="CARRIER"/>
    <property type="match status" value="2"/>
</dbReference>
<dbReference type="InterPro" id="IPR014043">
    <property type="entry name" value="Acyl_transferase_dom"/>
</dbReference>
<dbReference type="PROSITE" id="PS52004">
    <property type="entry name" value="KS3_2"/>
    <property type="match status" value="1"/>
</dbReference>
<dbReference type="Gene3D" id="3.30.300.30">
    <property type="match status" value="1"/>
</dbReference>
<sequence>MGYTHSPKEPIAIIGSGCRFPGNASSSKELWKLLCEPRDLTKEIPESRFNANGFYHPDGEHHGASNVTKAYFLEDDPRLFDSKFFSIAPREAEAIDPQQRMLLETVYEAMDSAGLSLSPMRGSDTACYVGVMTGDYAEVVTRDPENFSQYMATGTSRALISNRVSYVFDWRGPSMTIDTACSSSLVAVHLAVQSLRSGESTVACAAGSNLILNPDSFIGETSLHMISPEGKSKMWDASANGYARGEGVAAVFLKTLSKALEDGDRIDAIIRESGVNQDGRTQGITLPNPEAQAALIRSTYRNAGLDLDNESDRCQYFEAHGTGTQAGDPREASAVSQAFFPDSLNGDVQHQKLYVGSIKTVIGHTEGCAGVAGLLKVALSLKNKTIPPNQHFHNLNPSVAPSYKNLCIPTVPTPFPSSEPGQVLRASVNSFGFGGTNSHAILESYVPEVHDVGPWGRKTAAPTPTTLDKDFTPLPLLLSANSGSALESMVERYAQHLTANNSPLHELASTLHSRRSVLPFKVSIAGGTRDAILGEMDAALAEARNKKVDFGKRPTQSSFSGAPRMLGIFTGQGAQWPMMGASLMRKSTLFRKTIAALDEALRTLPDGPDWGLAEELMAPPSKSRVREAAISQPACTALQVALVDVLTAAGVSFHTVVGHSSGEIAAAYAAGFISGVDAVRIAYYRGLHAKLAAGREGQKGSMMAVGWGIDQAASFCRSEPQLRDRLSVAASNSPGSVTLSGDMDAVKIAKELLDRDGVFNRVLQVDTAYHSHHMLPCSEAYLESLRQCRVQVRKPRSDCSWFSSVHAGRKMTWEQMATEIAGPYWKDNMAQTVLFSQALEAAVTANDGPFAFGLEVGPHPALKGPALQTIKAKLGDSIQYEGALDRKRDDVAAFASSLGSLWMSFGPGFVDFAGYSSAFEEDEGRRKNISPVWDLPIYPWEHRFLWRESRINKQLMSRREPPHELLGARTTDDSEHEPRWRNILKVEELPWLSDHRIQGQTIVPGAAYCAMALEAASALGRSRGENVYQVELRDLEIVKAISLDEGSEGTETLFSLKTLETGSGGLITADFSLSAASLEDGIMRRVCTGNVLIYTGDGGLNSGSTSWIEDKHSNLLPMNIDRFYSALGDLGLGYTGAFRGLSSLERSMDKASGVISVHDEARSVPVHPTWLDVSFQTVFAAFAATNDDSLWTAFLPTKIGSMKLFYPSADITGHDTGLGHATNEIAVDSYISCFEPASPGAMPKITADLNIFDSATSQCRIEIQDLTMSAFLPVTSKDDRHVYQRTEWVQDILSGVPATGEYRENRLENEELATCEEVAYQYLDALRSSKHVNAIAEKHAMLAQIVDKLPLMPTKPNDGPHISTTHSVDLQLLRAIGEKLLASGNPRNRLLRRSKESAGLSIDSLYAQWQSRRLGVAQTERDIISTTKQIAHRFPRMKILQIGASAPQFIDRLTAELGTQFAALTVADRSAEAIQLVKDQSIFHDVRVQFSVLNEPITDVFAPGSFDLVVIEDPLAAAESIQDARQLLRLGGFLIMAAPTGNTLHLAMIQAGWESSNHGLATRMSPVKIHRKLRQGGFSGALSILFDSAQPENHSISVVVAQATDASFDLLRHPLSASSQSAGIFQGKIIILGGGSFKTLHLAETVQSKLASVWKGDIDIIESLDDIDVYSLESIHAVLSLTELDHPVFEQLDSGSFARLQQVLRHIKTILWVTKTTSSSGPYQSAMMGLARTVIAEDTDLILQTVDVDTIDGCESIVAESLLRLIASIRLQSQNSAFSPLWTDELELAVRDGKFLIPRVVMDKARNDNINSVRRVIDADLSSSTDAITLVKPEDGQYVACQDRSASATTAIALTDSITVQVAYCSEQPVLSGHKGTSYFLCAGRTLEGTHVLALTQSITSRIMVPKELAVIVEGKSPEGRENDLARLVGEAACYLQAKVLSNIIPEGNGTLIYEPDEMLISYLDKCLQEKGDNSTWFIRFLPATSSPALLGRHGRTIAVRSGVSRREITALLPADISFVTHFGENRTSENGNLSILKSCIPQKSIMLPISKLQSVLFHKNATTVSARTSAMRSITEFLNTDTVSRLTNTKPLTVIRATDLLGSAQYSVKTRTVVDWTGDQTFKIQCTPLDPSTLFDSAKTSLLVGLTGQMGQSICRWMVHNGARNIVVTSRNPSQNCTWASELMYLGARISIKAADVTKYDDVMRLREDIAKDMPPIAGVMNGAMLLADGLFADMSFDNMNKVLQPKVGGSRNLDAVFSGPELDFFIMLSSVNAATGMIGQANYAAANMFMVGLAADRRARGLAASVIDIGMVIGIGVIQRTEGDAGTGVIETNLRKQNLAPISERDLHHMLSEAIVAGTRDSDVEIITGLQYYVSTSPNRPLWYKNPRFSHLVIEGVADQANDGSAQDEKAQSVVNAENAEEACQMLEAVLIAYLASELKIPAEDISVDSPIIDLGIDSLVAASARSWLLSEHQVDVPVLKILGGSSTKQLSQEAVSKMTFVSKAGKSTSQTEPAAAVKSQEQPMAPPVKATEHQRQVSLHDEAQNDSSSSSISSTMSTPVGTSKGTSLSPSVVQHALKNTETSHLMKKQSLSLGQSRLYFSSLYLDDIAPFNCTTSYRLSGTLDVKRLAEAIQSIIVRHEIFRTAFYTDELSGKAMQAVLDVSRMKLKVQNSTDEMTDIQSEFQRIHHYSFDLEAGETFIATLLSHSPVSHTLIFGYHHIIIDGVSWQLFLQDLGRYYREPSLQLPAPAQTCDFVEKQRQDIKTGAYSDRLDFWKKMYPEPPAPLPLFPFAKVGARRAMDRYSMRDTMVSVDAALIESIKKASVASRTTPFHFWLAGYQVLLQRLLDINDLSIGIVDANRSDPTFSETIGFLLEIMPLRFQVSKTQRFVDILRNTRSKTYSALSQSGVPIEEIARACGVAADKTQTPFFQVIFNYRMGATKTPDMGDTSMSFLDYSDAKVPFDIAVSVDEKEDGSGFLTFSAQDYLYDQEAIDLLITTYKLLLTELAADVSRVAGDVPLYDNSSVQKAIDLGTGPKTGPGVLEPQLDTLSRRFSAWVTKDPDATAVKDLSGLSRTYLQTSQRADAIALTLHTTRAGKGSRIAVLLEPTVDTIAVILAIHRTGAVYVPLDIYANEQRLSDILDESGATILVHHARTASRASTLAVGRKVRLLDLAAAKDLSVQPFSDASSSTEDAYILYTSGSTGKPKGIPLTHANVSTVITASTQRLSIGREVVLQQTGQGFDAAAWEIFVALANGGTIIMSDNHGDPADLAALMARERVTVTLLIISEAHSLLQYGQQSLLECDAWRVAICAGENFTPNLVDKLAALNLSGLRVFNGYGPTETSIFSALGDVPLNRSNTDRVPIGAPLPDYGMYIVDAEGKPVPVGWVGEVVICGPGVGSGYLNRAELTSTKWKPARFLAGHEAGSRKKWNRLYLTGDRGRTLADGSIVILGRIDGDSQVKLRGFRVELDEVASCLVESSGGLLTDARVVVRGEAAEHKFLVAFVVFKSGFDATDKSEYLRSLLQSLPLPPYMRPSFAIPLDTLPFTERGKLDSAALAKITLPSAPLEGEEDEKDMTDSEVLLKNIWRDIVQRAGGIPVAIRRDSDFFSIGGNSLLLLQLKAEIRRVFDVTVQLPELFQNSTLRGLAARLEGSSDPTAQAIDWKEEANPGKLAEGLLQTKSLARTTVPDALTVVLTGATGFLGAELLRQLIANPTISHIHCVAVRNPQRIETDSPKVTIHAGNLSKPLLGLPNEQMAAEIFGSAHAIVHNGAEVSHMKNYHSLRAPNVGSTRELLRLAIRYQDEEFGLAAFHFVSTGGVATLTGQDSLREGPIPSSAFPPTDGSHGYVSSKWASERLLENVTQGVAGLRVVVHRPSNITGEGVPSQDIVHSVLRYSKLLHAVPDLGPDFGSFDLIGVQTAALNIVKDVVDVAVSNPSLTSGERITYRHQSGETVVPAAKLKEYLGHSDQTPFKVLPNQEWVLAAKTAGLDELVASFLSASVEHMKMPLLEKAE</sequence>
<comment type="caution">
    <text evidence="15">The sequence shown here is derived from an EMBL/GenBank/DDBJ whole genome shotgun (WGS) entry which is preliminary data.</text>
</comment>
<comment type="similarity">
    <text evidence="9">In the C-terminal section; belongs to the NRP synthetase family.</text>
</comment>
<dbReference type="InterPro" id="IPR010071">
    <property type="entry name" value="AA_adenyl_dom"/>
</dbReference>
<dbReference type="NCBIfam" id="TIGR01733">
    <property type="entry name" value="AA-adenyl-dom"/>
    <property type="match status" value="1"/>
</dbReference>
<dbReference type="InterPro" id="IPR000873">
    <property type="entry name" value="AMP-dep_synth/lig_dom"/>
</dbReference>
<dbReference type="Pfam" id="PF23114">
    <property type="entry name" value="NAD-bd_HRPKS_sdrA"/>
    <property type="match status" value="1"/>
</dbReference>
<dbReference type="GO" id="GO:0004315">
    <property type="term" value="F:3-oxoacyl-[acyl-carrier-protein] synthase activity"/>
    <property type="evidence" value="ECO:0007669"/>
    <property type="project" value="InterPro"/>
</dbReference>
<organism evidence="15 16">
    <name type="scientific">Neoarthrinium moseri</name>
    <dbReference type="NCBI Taxonomy" id="1658444"/>
    <lineage>
        <taxon>Eukaryota</taxon>
        <taxon>Fungi</taxon>
        <taxon>Dikarya</taxon>
        <taxon>Ascomycota</taxon>
        <taxon>Pezizomycotina</taxon>
        <taxon>Sordariomycetes</taxon>
        <taxon>Xylariomycetidae</taxon>
        <taxon>Amphisphaeriales</taxon>
        <taxon>Apiosporaceae</taxon>
        <taxon>Neoarthrinium</taxon>
    </lineage>
</organism>
<dbReference type="Pfam" id="PF00109">
    <property type="entry name" value="ketoacyl-synt"/>
    <property type="match status" value="1"/>
</dbReference>
<dbReference type="SMART" id="SM00823">
    <property type="entry name" value="PKS_PP"/>
    <property type="match status" value="2"/>
</dbReference>
<dbReference type="InterPro" id="IPR001227">
    <property type="entry name" value="Ac_transferase_dom_sf"/>
</dbReference>
<dbReference type="InterPro" id="IPR020807">
    <property type="entry name" value="PKS_DH"/>
</dbReference>
<dbReference type="InterPro" id="IPR020845">
    <property type="entry name" value="AMP-binding_CS"/>
</dbReference>
<dbReference type="GO" id="GO:0006633">
    <property type="term" value="P:fatty acid biosynthetic process"/>
    <property type="evidence" value="ECO:0007669"/>
    <property type="project" value="InterPro"/>
</dbReference>
<dbReference type="Gene3D" id="3.10.129.110">
    <property type="entry name" value="Polyketide synthase dehydratase"/>
    <property type="match status" value="1"/>
</dbReference>
<feature type="region of interest" description="N-terminal hotdog fold" evidence="10">
    <location>
        <begin position="963"/>
        <end position="1098"/>
    </location>
</feature>
<feature type="active site" description="Proton acceptor; for dehydratase activity" evidence="10">
    <location>
        <position position="995"/>
    </location>
</feature>
<dbReference type="Gene3D" id="3.30.559.30">
    <property type="entry name" value="Nonribosomal peptide synthetase, condensation domain"/>
    <property type="match status" value="1"/>
</dbReference>
<dbReference type="SUPFAM" id="SSF53335">
    <property type="entry name" value="S-adenosyl-L-methionine-dependent methyltransferases"/>
    <property type="match status" value="1"/>
</dbReference>
<dbReference type="SUPFAM" id="SSF47336">
    <property type="entry name" value="ACP-like"/>
    <property type="match status" value="2"/>
</dbReference>
<dbReference type="InterPro" id="IPR042099">
    <property type="entry name" value="ANL_N_sf"/>
</dbReference>
<dbReference type="Gene3D" id="3.40.50.12780">
    <property type="entry name" value="N-terminal domain of ligase-like"/>
    <property type="match status" value="1"/>
</dbReference>
<dbReference type="InterPro" id="IPR016035">
    <property type="entry name" value="Acyl_Trfase/lysoPLipase"/>
</dbReference>
<evidence type="ECO:0000256" key="9">
    <source>
        <dbReference type="ARBA" id="ARBA00029443"/>
    </source>
</evidence>
<feature type="compositionally biased region" description="Low complexity" evidence="11">
    <location>
        <begin position="2550"/>
        <end position="2561"/>
    </location>
</feature>
<evidence type="ECO:0000256" key="4">
    <source>
        <dbReference type="ARBA" id="ARBA00022603"/>
    </source>
</evidence>
<evidence type="ECO:0000256" key="5">
    <source>
        <dbReference type="ARBA" id="ARBA00022679"/>
    </source>
</evidence>
<dbReference type="PANTHER" id="PTHR43775">
    <property type="entry name" value="FATTY ACID SYNTHASE"/>
    <property type="match status" value="1"/>
</dbReference>
<dbReference type="Pfam" id="PF07993">
    <property type="entry name" value="NAD_binding_4"/>
    <property type="match status" value="1"/>
</dbReference>
<dbReference type="Pfam" id="PF00668">
    <property type="entry name" value="Condensation"/>
    <property type="match status" value="1"/>
</dbReference>
<dbReference type="InterPro" id="IPR045851">
    <property type="entry name" value="AMP-bd_C_sf"/>
</dbReference>
<keyword evidence="1" id="KW-0596">Phosphopantetheine</keyword>
<dbReference type="InterPro" id="IPR001242">
    <property type="entry name" value="Condensation_dom"/>
</dbReference>
<name>A0A9Q0AMI7_9PEZI</name>
<dbReference type="InterPro" id="IPR036291">
    <property type="entry name" value="NAD(P)-bd_dom_sf"/>
</dbReference>
<dbReference type="InterPro" id="IPR009081">
    <property type="entry name" value="PP-bd_ACP"/>
</dbReference>
<dbReference type="CDD" id="cd00833">
    <property type="entry name" value="PKS"/>
    <property type="match status" value="1"/>
</dbReference>
<dbReference type="SUPFAM" id="SSF52151">
    <property type="entry name" value="FabD/lysophospholipase-like"/>
    <property type="match status" value="1"/>
</dbReference>
<dbReference type="InterPro" id="IPR042104">
    <property type="entry name" value="PKS_dehydratase_sf"/>
</dbReference>
<dbReference type="Gene3D" id="3.40.50.150">
    <property type="entry name" value="Vaccinia Virus protein VP39"/>
    <property type="match status" value="1"/>
</dbReference>
<evidence type="ECO:0000256" key="2">
    <source>
        <dbReference type="ARBA" id="ARBA00022553"/>
    </source>
</evidence>
<feature type="domain" description="Ketosynthase family 3 (KS3)" evidence="13">
    <location>
        <begin position="8"/>
        <end position="444"/>
    </location>
</feature>
<dbReference type="SUPFAM" id="SSF56801">
    <property type="entry name" value="Acetyl-CoA synthetase-like"/>
    <property type="match status" value="1"/>
</dbReference>
<reference evidence="15" key="1">
    <citation type="submission" date="2021-03" db="EMBL/GenBank/DDBJ databases">
        <title>Revisited historic fungal species revealed as producer of novel bioactive compounds through whole genome sequencing and comparative genomics.</title>
        <authorList>
            <person name="Vignolle G.A."/>
            <person name="Hochenegger N."/>
            <person name="Mach R.L."/>
            <person name="Mach-Aigner A.R."/>
            <person name="Javad Rahimi M."/>
            <person name="Salim K.A."/>
            <person name="Chan C.M."/>
            <person name="Lim L.B.L."/>
            <person name="Cai F."/>
            <person name="Druzhinina I.S."/>
            <person name="U'Ren J.M."/>
            <person name="Derntl C."/>
        </authorList>
    </citation>
    <scope>NUCLEOTIDE SEQUENCE</scope>
    <source>
        <strain evidence="15">TUCIM 5799</strain>
    </source>
</reference>
<dbReference type="InterPro" id="IPR014031">
    <property type="entry name" value="Ketoacyl_synth_C"/>
</dbReference>
<keyword evidence="6" id="KW-0677">Repeat</keyword>
<evidence type="ECO:0000256" key="3">
    <source>
        <dbReference type="ARBA" id="ARBA00022598"/>
    </source>
</evidence>
<protein>
    <submittedName>
        <fullName evidence="15">Uncharacterized protein</fullName>
    </submittedName>
</protein>
<keyword evidence="16" id="KW-1185">Reference proteome</keyword>
<dbReference type="Gene3D" id="3.40.47.10">
    <property type="match status" value="1"/>
</dbReference>
<evidence type="ECO:0000256" key="8">
    <source>
        <dbReference type="ARBA" id="ARBA00023268"/>
    </source>
</evidence>
<dbReference type="InterPro" id="IPR014030">
    <property type="entry name" value="Ketoacyl_synth_N"/>
</dbReference>
<dbReference type="GO" id="GO:0032259">
    <property type="term" value="P:methylation"/>
    <property type="evidence" value="ECO:0007669"/>
    <property type="project" value="UniProtKB-KW"/>
</dbReference>
<dbReference type="InterPro" id="IPR016036">
    <property type="entry name" value="Malonyl_transacylase_ACP-bd"/>
</dbReference>
<dbReference type="FunFam" id="3.40.47.10:FF:000019">
    <property type="entry name" value="Polyketide synthase type I"/>
    <property type="match status" value="1"/>
</dbReference>
<dbReference type="Proteomes" id="UP000829685">
    <property type="component" value="Unassembled WGS sequence"/>
</dbReference>
<evidence type="ECO:0000256" key="1">
    <source>
        <dbReference type="ARBA" id="ARBA00022450"/>
    </source>
</evidence>
<dbReference type="GO" id="GO:0016874">
    <property type="term" value="F:ligase activity"/>
    <property type="evidence" value="ECO:0007669"/>
    <property type="project" value="UniProtKB-KW"/>
</dbReference>
<dbReference type="Pfam" id="PF14765">
    <property type="entry name" value="PS-DH"/>
    <property type="match status" value="1"/>
</dbReference>
<evidence type="ECO:0000259" key="12">
    <source>
        <dbReference type="PROSITE" id="PS50075"/>
    </source>
</evidence>
<evidence type="ECO:0000256" key="6">
    <source>
        <dbReference type="ARBA" id="ARBA00022737"/>
    </source>
</evidence>
<evidence type="ECO:0000259" key="13">
    <source>
        <dbReference type="PROSITE" id="PS52004"/>
    </source>
</evidence>
<dbReference type="PROSITE" id="PS00606">
    <property type="entry name" value="KS3_1"/>
    <property type="match status" value="1"/>
</dbReference>
<dbReference type="InterPro" id="IPR016039">
    <property type="entry name" value="Thiolase-like"/>
</dbReference>
<dbReference type="InterPro" id="IPR056501">
    <property type="entry name" value="NAD-bd_HRPKS_sdrA"/>
</dbReference>
<dbReference type="CDD" id="cd19532">
    <property type="entry name" value="C_PKS-NRPS"/>
    <property type="match status" value="1"/>
</dbReference>
<keyword evidence="3" id="KW-0436">Ligase</keyword>
<accession>A0A9Q0AMI7</accession>
<dbReference type="InterPro" id="IPR023213">
    <property type="entry name" value="CAT-like_dom_sf"/>
</dbReference>
<dbReference type="Pfam" id="PF00501">
    <property type="entry name" value="AMP-binding"/>
    <property type="match status" value="1"/>
</dbReference>
<dbReference type="PROSITE" id="PS52019">
    <property type="entry name" value="PKS_MFAS_DH"/>
    <property type="match status" value="1"/>
</dbReference>
<dbReference type="InterPro" id="IPR049552">
    <property type="entry name" value="PKS_DH_N"/>
</dbReference>
<dbReference type="InterPro" id="IPR018201">
    <property type="entry name" value="Ketoacyl_synth_AS"/>
</dbReference>
<dbReference type="InterPro" id="IPR013120">
    <property type="entry name" value="FAR_NAD-bd"/>
</dbReference>
<dbReference type="SUPFAM" id="SSF52777">
    <property type="entry name" value="CoA-dependent acyltransferases"/>
    <property type="match status" value="2"/>
</dbReference>
<dbReference type="Gene3D" id="3.40.50.720">
    <property type="entry name" value="NAD(P)-binding Rossmann-like Domain"/>
    <property type="match status" value="3"/>
</dbReference>
<evidence type="ECO:0000259" key="14">
    <source>
        <dbReference type="PROSITE" id="PS52019"/>
    </source>
</evidence>
<dbReference type="InterPro" id="IPR036736">
    <property type="entry name" value="ACP-like_sf"/>
</dbReference>
<dbReference type="Gene3D" id="3.40.366.10">
    <property type="entry name" value="Malonyl-Coenzyme A Acyl Carrier Protein, domain 2"/>
    <property type="match status" value="1"/>
</dbReference>
<feature type="compositionally biased region" description="Polar residues" evidence="11">
    <location>
        <begin position="2562"/>
        <end position="2572"/>
    </location>
</feature>
<dbReference type="SMART" id="SM00825">
    <property type="entry name" value="PKS_KS"/>
    <property type="match status" value="1"/>
</dbReference>
<dbReference type="InterPro" id="IPR020806">
    <property type="entry name" value="PKS_PP-bd"/>
</dbReference>
<dbReference type="Pfam" id="PF02801">
    <property type="entry name" value="Ketoacyl-synt_C"/>
    <property type="match status" value="1"/>
</dbReference>
<dbReference type="Pfam" id="PF16197">
    <property type="entry name" value="KAsynt_C_assoc"/>
    <property type="match status" value="1"/>
</dbReference>
<keyword evidence="4" id="KW-0489">Methyltransferase</keyword>
<feature type="domain" description="PKS/mFAS DH" evidence="14">
    <location>
        <begin position="963"/>
        <end position="1277"/>
    </location>
</feature>
<dbReference type="SUPFAM" id="SSF51735">
    <property type="entry name" value="NAD(P)-binding Rossmann-fold domains"/>
    <property type="match status" value="2"/>
</dbReference>
<evidence type="ECO:0000256" key="11">
    <source>
        <dbReference type="SAM" id="MobiDB-lite"/>
    </source>
</evidence>
<dbReference type="InterPro" id="IPR049900">
    <property type="entry name" value="PKS_mFAS_DH"/>
</dbReference>
<keyword evidence="5" id="KW-0808">Transferase</keyword>
<dbReference type="SMART" id="SM00826">
    <property type="entry name" value="PKS_DH"/>
    <property type="match status" value="1"/>
</dbReference>
<dbReference type="SUPFAM" id="SSF53901">
    <property type="entry name" value="Thiolase-like"/>
    <property type="match status" value="1"/>
</dbReference>
<dbReference type="Pfam" id="PF00550">
    <property type="entry name" value="PP-binding"/>
    <property type="match status" value="2"/>
</dbReference>
<dbReference type="SMART" id="SM00822">
    <property type="entry name" value="PKS_KR"/>
    <property type="match status" value="1"/>
</dbReference>
<feature type="active site" description="Proton donor; for dehydratase activity" evidence="10">
    <location>
        <position position="1172"/>
    </location>
</feature>
<dbReference type="InterPro" id="IPR029063">
    <property type="entry name" value="SAM-dependent_MTases_sf"/>
</dbReference>
<dbReference type="InterPro" id="IPR049551">
    <property type="entry name" value="PKS_DH_C"/>
</dbReference>
<dbReference type="InterPro" id="IPR013968">
    <property type="entry name" value="PKS_KR"/>
</dbReference>
<feature type="compositionally biased region" description="Basic and acidic residues" evidence="11">
    <location>
        <begin position="2533"/>
        <end position="2546"/>
    </location>
</feature>
<proteinExistence type="inferred from homology"/>
<feature type="domain" description="Carrier" evidence="12">
    <location>
        <begin position="2424"/>
        <end position="2501"/>
    </location>
</feature>
<feature type="region of interest" description="Disordered" evidence="11">
    <location>
        <begin position="2505"/>
        <end position="2572"/>
    </location>
</feature>
<feature type="domain" description="Carrier" evidence="12">
    <location>
        <begin position="3581"/>
        <end position="3658"/>
    </location>
</feature>
<dbReference type="Pfam" id="PF21089">
    <property type="entry name" value="PKS_DH_N"/>
    <property type="match status" value="1"/>
</dbReference>
<dbReference type="InterPro" id="IPR032821">
    <property type="entry name" value="PKS_assoc"/>
</dbReference>
<dbReference type="CDD" id="cd05930">
    <property type="entry name" value="A_NRPS"/>
    <property type="match status" value="1"/>
</dbReference>
<dbReference type="GO" id="GO:0016491">
    <property type="term" value="F:oxidoreductase activity"/>
    <property type="evidence" value="ECO:0007669"/>
    <property type="project" value="UniProtKB-KW"/>
</dbReference>
<dbReference type="Gene3D" id="3.30.559.10">
    <property type="entry name" value="Chloramphenicol acetyltransferase-like domain"/>
    <property type="match status" value="1"/>
</dbReference>
<dbReference type="GO" id="GO:0031177">
    <property type="term" value="F:phosphopantetheine binding"/>
    <property type="evidence" value="ECO:0007669"/>
    <property type="project" value="InterPro"/>
</dbReference>
<evidence type="ECO:0000256" key="7">
    <source>
        <dbReference type="ARBA" id="ARBA00023002"/>
    </source>
</evidence>
<dbReference type="SUPFAM" id="SSF55048">
    <property type="entry name" value="Probable ACP-binding domain of malonyl-CoA ACP transacylase"/>
    <property type="match status" value="1"/>
</dbReference>
<evidence type="ECO:0000256" key="10">
    <source>
        <dbReference type="PROSITE-ProRule" id="PRU01363"/>
    </source>
</evidence>
<evidence type="ECO:0000313" key="15">
    <source>
        <dbReference type="EMBL" id="KAI1861567.1"/>
    </source>
</evidence>